<reference evidence="1 2" key="1">
    <citation type="submission" date="2021-06" db="EMBL/GenBank/DDBJ databases">
        <title>Caerostris extrusa draft genome.</title>
        <authorList>
            <person name="Kono N."/>
            <person name="Arakawa K."/>
        </authorList>
    </citation>
    <scope>NUCLEOTIDE SEQUENCE [LARGE SCALE GENOMIC DNA]</scope>
</reference>
<proteinExistence type="predicted"/>
<gene>
    <name evidence="1" type="ORF">CEXT_702811</name>
</gene>
<name>A0AAV4N7X6_CAEEX</name>
<sequence>MVEILDRNRAQSTELKAFAMSIETKQTFVDESQIAGHSTDAFIRENRSVFPQWFCRRPYPNREEYKWDCNPVGGKGFYLL</sequence>
<evidence type="ECO:0000313" key="1">
    <source>
        <dbReference type="EMBL" id="GIX80121.1"/>
    </source>
</evidence>
<accession>A0AAV4N7X6</accession>
<evidence type="ECO:0000313" key="2">
    <source>
        <dbReference type="Proteomes" id="UP001054945"/>
    </source>
</evidence>
<comment type="caution">
    <text evidence="1">The sequence shown here is derived from an EMBL/GenBank/DDBJ whole genome shotgun (WGS) entry which is preliminary data.</text>
</comment>
<protein>
    <submittedName>
        <fullName evidence="1">Uncharacterized protein</fullName>
    </submittedName>
</protein>
<keyword evidence="2" id="KW-1185">Reference proteome</keyword>
<dbReference type="AlphaFoldDB" id="A0AAV4N7X6"/>
<dbReference type="EMBL" id="BPLR01020571">
    <property type="protein sequence ID" value="GIX80121.1"/>
    <property type="molecule type" value="Genomic_DNA"/>
</dbReference>
<organism evidence="1 2">
    <name type="scientific">Caerostris extrusa</name>
    <name type="common">Bark spider</name>
    <name type="synonym">Caerostris bankana</name>
    <dbReference type="NCBI Taxonomy" id="172846"/>
    <lineage>
        <taxon>Eukaryota</taxon>
        <taxon>Metazoa</taxon>
        <taxon>Ecdysozoa</taxon>
        <taxon>Arthropoda</taxon>
        <taxon>Chelicerata</taxon>
        <taxon>Arachnida</taxon>
        <taxon>Araneae</taxon>
        <taxon>Araneomorphae</taxon>
        <taxon>Entelegynae</taxon>
        <taxon>Araneoidea</taxon>
        <taxon>Araneidae</taxon>
        <taxon>Caerostris</taxon>
    </lineage>
</organism>
<dbReference type="Proteomes" id="UP001054945">
    <property type="component" value="Unassembled WGS sequence"/>
</dbReference>